<dbReference type="InterPro" id="IPR028989">
    <property type="entry name" value="RimP_N"/>
</dbReference>
<gene>
    <name evidence="3" type="primary">rimP</name>
    <name evidence="7" type="ORF">CKF54_01330</name>
</gene>
<proteinExistence type="inferred from homology"/>
<evidence type="ECO:0000256" key="4">
    <source>
        <dbReference type="SAM" id="MobiDB-lite"/>
    </source>
</evidence>
<dbReference type="InterPro" id="IPR036847">
    <property type="entry name" value="RimP_C_sf"/>
</dbReference>
<dbReference type="CDD" id="cd01734">
    <property type="entry name" value="YlxS_C"/>
    <property type="match status" value="1"/>
</dbReference>
<dbReference type="EMBL" id="NRHC01000016">
    <property type="protein sequence ID" value="RIY34106.1"/>
    <property type="molecule type" value="Genomic_DNA"/>
</dbReference>
<sequence>MASIQDNIKEMIRPTVESLGYDLWGVEFTKGKHPTLLVFIDKEDGIVIEDCEVVSDAISPILDVEDPIESEYDLEVSSPGLDRPLFTIEQFSKYIDQPVIVHLRMAQQNRRKFAGKLVAVEGNTISIDTSYVKPKPGKKAKPGRVNNARKNKEETAQNVVDIMFTNILRANLDPIIDFI</sequence>
<keyword evidence="1 3" id="KW-0963">Cytoplasm</keyword>
<dbReference type="Pfam" id="PF17384">
    <property type="entry name" value="DUF150_C"/>
    <property type="match status" value="1"/>
</dbReference>
<dbReference type="SUPFAM" id="SSF75420">
    <property type="entry name" value="YhbC-like, N-terminal domain"/>
    <property type="match status" value="1"/>
</dbReference>
<dbReference type="Pfam" id="PF02576">
    <property type="entry name" value="RimP_N"/>
    <property type="match status" value="1"/>
</dbReference>
<dbReference type="Gene3D" id="2.30.30.180">
    <property type="entry name" value="Ribosome maturation factor RimP, C-terminal domain"/>
    <property type="match status" value="1"/>
</dbReference>
<comment type="similarity">
    <text evidence="3">Belongs to the RimP family.</text>
</comment>
<dbReference type="InterPro" id="IPR035956">
    <property type="entry name" value="RimP_N_sf"/>
</dbReference>
<comment type="subcellular location">
    <subcellularLocation>
        <location evidence="3">Cytoplasm</location>
    </subcellularLocation>
</comment>
<dbReference type="AlphaFoldDB" id="A0A3A1Y9V4"/>
<dbReference type="GO" id="GO:0000028">
    <property type="term" value="P:ribosomal small subunit assembly"/>
    <property type="evidence" value="ECO:0007669"/>
    <property type="project" value="TreeGrafter"/>
</dbReference>
<dbReference type="GO" id="GO:0005829">
    <property type="term" value="C:cytosol"/>
    <property type="evidence" value="ECO:0007669"/>
    <property type="project" value="TreeGrafter"/>
</dbReference>
<dbReference type="GO" id="GO:0006412">
    <property type="term" value="P:translation"/>
    <property type="evidence" value="ECO:0007669"/>
    <property type="project" value="TreeGrafter"/>
</dbReference>
<keyword evidence="2 3" id="KW-0690">Ribosome biogenesis</keyword>
<evidence type="ECO:0000259" key="5">
    <source>
        <dbReference type="Pfam" id="PF02576"/>
    </source>
</evidence>
<dbReference type="PANTHER" id="PTHR33867:SF1">
    <property type="entry name" value="RIBOSOME MATURATION FACTOR RIMP"/>
    <property type="match status" value="1"/>
</dbReference>
<dbReference type="NCBIfam" id="NF000927">
    <property type="entry name" value="PRK00092.1-1"/>
    <property type="match status" value="1"/>
</dbReference>
<keyword evidence="8" id="KW-1185">Reference proteome</keyword>
<dbReference type="RefSeq" id="WP_119524487.1">
    <property type="nucleotide sequence ID" value="NZ_NRHC01000016.1"/>
</dbReference>
<name>A0A3A1Y9V4_9GAMM</name>
<dbReference type="SUPFAM" id="SSF74942">
    <property type="entry name" value="YhbC-like, C-terminal domain"/>
    <property type="match status" value="1"/>
</dbReference>
<dbReference type="PANTHER" id="PTHR33867">
    <property type="entry name" value="RIBOSOME MATURATION FACTOR RIMP"/>
    <property type="match status" value="1"/>
</dbReference>
<dbReference type="InterPro" id="IPR028998">
    <property type="entry name" value="RimP_C"/>
</dbReference>
<evidence type="ECO:0000256" key="3">
    <source>
        <dbReference type="HAMAP-Rule" id="MF_01077"/>
    </source>
</evidence>
<comment type="function">
    <text evidence="3">Required for maturation of 30S ribosomal subunits.</text>
</comment>
<dbReference type="Proteomes" id="UP000265691">
    <property type="component" value="Unassembled WGS sequence"/>
</dbReference>
<evidence type="ECO:0000256" key="2">
    <source>
        <dbReference type="ARBA" id="ARBA00022517"/>
    </source>
</evidence>
<reference evidence="7 8" key="1">
    <citation type="submission" date="2017-08" db="EMBL/GenBank/DDBJ databases">
        <title>Reclassification of Bisgaard taxon 37 and 44.</title>
        <authorList>
            <person name="Christensen H."/>
        </authorList>
    </citation>
    <scope>NUCLEOTIDE SEQUENCE [LARGE SCALE GENOMIC DNA]</scope>
    <source>
        <strain evidence="7 8">B96_3</strain>
    </source>
</reference>
<protein>
    <recommendedName>
        <fullName evidence="3">Ribosome maturation factor RimP</fullName>
    </recommendedName>
</protein>
<feature type="domain" description="Ribosome maturation factor RimP C-terminal" evidence="6">
    <location>
        <begin position="85"/>
        <end position="129"/>
    </location>
</feature>
<evidence type="ECO:0000259" key="6">
    <source>
        <dbReference type="Pfam" id="PF17384"/>
    </source>
</evidence>
<dbReference type="OrthoDB" id="9805006at2"/>
<organism evidence="7 8">
    <name type="scientific">Psittacicella hinzii</name>
    <dbReference type="NCBI Taxonomy" id="2028575"/>
    <lineage>
        <taxon>Bacteria</taxon>
        <taxon>Pseudomonadati</taxon>
        <taxon>Pseudomonadota</taxon>
        <taxon>Gammaproteobacteria</taxon>
        <taxon>Pasteurellales</taxon>
        <taxon>Psittacicellaceae</taxon>
        <taxon>Psittacicella</taxon>
    </lineage>
</organism>
<accession>A0A3A1Y9V4</accession>
<dbReference type="FunFam" id="3.30.300.70:FF:000001">
    <property type="entry name" value="Ribosome maturation factor RimP"/>
    <property type="match status" value="1"/>
</dbReference>
<dbReference type="HAMAP" id="MF_01077">
    <property type="entry name" value="RimP"/>
    <property type="match status" value="1"/>
</dbReference>
<evidence type="ECO:0000313" key="7">
    <source>
        <dbReference type="EMBL" id="RIY34106.1"/>
    </source>
</evidence>
<dbReference type="Gene3D" id="3.30.300.70">
    <property type="entry name" value="RimP-like superfamily, N-terminal"/>
    <property type="match status" value="1"/>
</dbReference>
<feature type="region of interest" description="Disordered" evidence="4">
    <location>
        <begin position="133"/>
        <end position="152"/>
    </location>
</feature>
<feature type="domain" description="Ribosome maturation factor RimP N-terminal" evidence="5">
    <location>
        <begin position="11"/>
        <end position="82"/>
    </location>
</feature>
<evidence type="ECO:0000256" key="1">
    <source>
        <dbReference type="ARBA" id="ARBA00022490"/>
    </source>
</evidence>
<dbReference type="InterPro" id="IPR003728">
    <property type="entry name" value="Ribosome_maturation_RimP"/>
</dbReference>
<comment type="caution">
    <text evidence="7">The sequence shown here is derived from an EMBL/GenBank/DDBJ whole genome shotgun (WGS) entry which is preliminary data.</text>
</comment>
<evidence type="ECO:0000313" key="8">
    <source>
        <dbReference type="Proteomes" id="UP000265691"/>
    </source>
</evidence>